<dbReference type="HOGENOM" id="CLU_083252_4_0_0"/>
<sequence length="165" mass="18505">MKIRLSMYSLAVGIVLLDQVTKYWISQTKPYVNVIPGFFNVVYVENTGAAFGIFQGRLGILSLISLAAMTVLAVLIWQGQHERKGMLLAFALILGGTCGNLIDRVRLKYVVDFLEFYIKTYRWPSFNIADSAISTGVALLILLTLKDEFLRKKSTDPTPENQQLP</sequence>
<feature type="transmembrane region" description="Helical" evidence="9">
    <location>
        <begin position="122"/>
        <end position="145"/>
    </location>
</feature>
<gene>
    <name evidence="9" type="primary">lspA</name>
    <name evidence="11" type="ORF">U14_04713</name>
</gene>
<feature type="transmembrane region" description="Helical" evidence="9">
    <location>
        <begin position="58"/>
        <end position="78"/>
    </location>
</feature>
<keyword evidence="7 9" id="KW-1133">Transmembrane helix</keyword>
<dbReference type="GO" id="GO:0004190">
    <property type="term" value="F:aspartic-type endopeptidase activity"/>
    <property type="evidence" value="ECO:0007669"/>
    <property type="project" value="UniProtKB-UniRule"/>
</dbReference>
<keyword evidence="11" id="KW-0449">Lipoprotein</keyword>
<dbReference type="PANTHER" id="PTHR33695">
    <property type="entry name" value="LIPOPROTEIN SIGNAL PEPTIDASE"/>
    <property type="match status" value="1"/>
</dbReference>
<evidence type="ECO:0000256" key="1">
    <source>
        <dbReference type="ARBA" id="ARBA00006139"/>
    </source>
</evidence>
<feature type="active site" evidence="9">
    <location>
        <position position="112"/>
    </location>
</feature>
<evidence type="ECO:0000256" key="8">
    <source>
        <dbReference type="ARBA" id="ARBA00023136"/>
    </source>
</evidence>
<keyword evidence="2 9" id="KW-1003">Cell membrane</keyword>
<comment type="subcellular location">
    <subcellularLocation>
        <location evidence="9">Cell membrane</location>
        <topology evidence="9">Multi-pass membrane protein</topology>
    </subcellularLocation>
</comment>
<evidence type="ECO:0000256" key="3">
    <source>
        <dbReference type="ARBA" id="ARBA00022670"/>
    </source>
</evidence>
<dbReference type="PANTHER" id="PTHR33695:SF1">
    <property type="entry name" value="LIPOPROTEIN SIGNAL PEPTIDASE"/>
    <property type="match status" value="1"/>
</dbReference>
<dbReference type="NCBIfam" id="TIGR00077">
    <property type="entry name" value="lspA"/>
    <property type="match status" value="1"/>
</dbReference>
<protein>
    <recommendedName>
        <fullName evidence="9">Lipoprotein signal peptidase</fullName>
        <ecNumber evidence="9">3.4.23.36</ecNumber>
    </recommendedName>
    <alternativeName>
        <fullName evidence="9">Prolipoprotein signal peptidase</fullName>
    </alternativeName>
    <alternativeName>
        <fullName evidence="9">Signal peptidase II</fullName>
        <shortName evidence="9">SPase II</shortName>
    </alternativeName>
</protein>
<reference evidence="11" key="1">
    <citation type="journal article" date="2015" name="PeerJ">
        <title>First genomic representation of candidate bacterial phylum KSB3 points to enhanced environmental sensing as a trigger of wastewater bulking.</title>
        <authorList>
            <person name="Sekiguchi Y."/>
            <person name="Ohashi A."/>
            <person name="Parks D.H."/>
            <person name="Yamauchi T."/>
            <person name="Tyson G.W."/>
            <person name="Hugenholtz P."/>
        </authorList>
    </citation>
    <scope>NUCLEOTIDE SEQUENCE [LARGE SCALE GENOMIC DNA]</scope>
</reference>
<accession>A0A0S6W0Z8</accession>
<evidence type="ECO:0000256" key="5">
    <source>
        <dbReference type="ARBA" id="ARBA00022750"/>
    </source>
</evidence>
<keyword evidence="5 9" id="KW-0064">Aspartyl protease</keyword>
<evidence type="ECO:0000256" key="7">
    <source>
        <dbReference type="ARBA" id="ARBA00022989"/>
    </source>
</evidence>
<dbReference type="STRING" id="1499966.U14_04713"/>
<feature type="transmembrane region" description="Helical" evidence="9">
    <location>
        <begin position="85"/>
        <end position="102"/>
    </location>
</feature>
<dbReference type="GO" id="GO:0005886">
    <property type="term" value="C:plasma membrane"/>
    <property type="evidence" value="ECO:0007669"/>
    <property type="project" value="UniProtKB-SubCell"/>
</dbReference>
<comment type="pathway">
    <text evidence="9">Protein modification; lipoprotein biosynthesis (signal peptide cleavage).</text>
</comment>
<feature type="active site" evidence="9">
    <location>
        <position position="130"/>
    </location>
</feature>
<dbReference type="EC" id="3.4.23.36" evidence="9"/>
<keyword evidence="6 9" id="KW-0378">Hydrolase</keyword>
<proteinExistence type="inferred from homology"/>
<dbReference type="EMBL" id="DF820459">
    <property type="protein sequence ID" value="GAK53448.1"/>
    <property type="molecule type" value="Genomic_DNA"/>
</dbReference>
<comment type="catalytic activity">
    <reaction evidence="9">
        <text>Release of signal peptides from bacterial membrane prolipoproteins. Hydrolyzes -Xaa-Yaa-Zaa-|-(S,diacylglyceryl)Cys-, in which Xaa is hydrophobic (preferably Leu), and Yaa (Ala or Ser) and Zaa (Gly or Ala) have small, neutral side chains.</text>
        <dbReference type="EC" id="3.4.23.36"/>
    </reaction>
</comment>
<evidence type="ECO:0000256" key="4">
    <source>
        <dbReference type="ARBA" id="ARBA00022692"/>
    </source>
</evidence>
<dbReference type="Proteomes" id="UP000030700">
    <property type="component" value="Unassembled WGS sequence"/>
</dbReference>
<evidence type="ECO:0000256" key="9">
    <source>
        <dbReference type="HAMAP-Rule" id="MF_00161"/>
    </source>
</evidence>
<dbReference type="HAMAP" id="MF_00161">
    <property type="entry name" value="LspA"/>
    <property type="match status" value="1"/>
</dbReference>
<keyword evidence="3 9" id="KW-0645">Protease</keyword>
<dbReference type="GO" id="GO:0006508">
    <property type="term" value="P:proteolysis"/>
    <property type="evidence" value="ECO:0007669"/>
    <property type="project" value="UniProtKB-KW"/>
</dbReference>
<evidence type="ECO:0000256" key="2">
    <source>
        <dbReference type="ARBA" id="ARBA00022475"/>
    </source>
</evidence>
<comment type="similarity">
    <text evidence="1 9 10">Belongs to the peptidase A8 family.</text>
</comment>
<dbReference type="Pfam" id="PF01252">
    <property type="entry name" value="Peptidase_A8"/>
    <property type="match status" value="1"/>
</dbReference>
<evidence type="ECO:0000256" key="10">
    <source>
        <dbReference type="RuleBase" id="RU004181"/>
    </source>
</evidence>
<evidence type="ECO:0000313" key="12">
    <source>
        <dbReference type="Proteomes" id="UP000030700"/>
    </source>
</evidence>
<evidence type="ECO:0000313" key="11">
    <source>
        <dbReference type="EMBL" id="GAK53448.1"/>
    </source>
</evidence>
<dbReference type="AlphaFoldDB" id="A0A0S6W0Z8"/>
<dbReference type="PRINTS" id="PR00781">
    <property type="entry name" value="LIPOSIGPTASE"/>
</dbReference>
<dbReference type="InterPro" id="IPR001872">
    <property type="entry name" value="Peptidase_A8"/>
</dbReference>
<name>A0A0S6W0Z8_9BACT</name>
<comment type="caution">
    <text evidence="9">Lacks conserved residue(s) required for the propagation of feature annotation.</text>
</comment>
<keyword evidence="4 9" id="KW-0812">Transmembrane</keyword>
<comment type="function">
    <text evidence="9">This protein specifically catalyzes the removal of signal peptides from prolipoproteins.</text>
</comment>
<organism evidence="11">
    <name type="scientific">Candidatus Moduliflexus flocculans</name>
    <dbReference type="NCBI Taxonomy" id="1499966"/>
    <lineage>
        <taxon>Bacteria</taxon>
        <taxon>Candidatus Moduliflexota</taxon>
        <taxon>Candidatus Moduliflexia</taxon>
        <taxon>Candidatus Moduliflexales</taxon>
        <taxon>Candidatus Moduliflexaceae</taxon>
    </lineage>
</organism>
<evidence type="ECO:0000256" key="6">
    <source>
        <dbReference type="ARBA" id="ARBA00022801"/>
    </source>
</evidence>
<dbReference type="UniPathway" id="UPA00665"/>
<keyword evidence="8 9" id="KW-0472">Membrane</keyword>
<keyword evidence="12" id="KW-1185">Reference proteome</keyword>